<dbReference type="RefSeq" id="WP_155113451.1">
    <property type="nucleotide sequence ID" value="NZ_WMIB01000020.1"/>
</dbReference>
<dbReference type="Pfam" id="PF02275">
    <property type="entry name" value="CBAH"/>
    <property type="match status" value="1"/>
</dbReference>
<dbReference type="Proteomes" id="UP000434639">
    <property type="component" value="Unassembled WGS sequence"/>
</dbReference>
<evidence type="ECO:0000313" key="4">
    <source>
        <dbReference type="EMBL" id="MTH54947.1"/>
    </source>
</evidence>
<dbReference type="InterPro" id="IPR029132">
    <property type="entry name" value="CBAH/NAAA_C"/>
</dbReference>
<dbReference type="PANTHER" id="PTHR35527">
    <property type="entry name" value="CHOLOYLGLYCINE HYDROLASE"/>
    <property type="match status" value="1"/>
</dbReference>
<dbReference type="AlphaFoldDB" id="A0A7X2S795"/>
<feature type="domain" description="Choloylglycine hydrolase/NAAA C-terminal" evidence="3">
    <location>
        <begin position="2"/>
        <end position="309"/>
    </location>
</feature>
<evidence type="ECO:0000259" key="3">
    <source>
        <dbReference type="Pfam" id="PF02275"/>
    </source>
</evidence>
<evidence type="ECO:0000256" key="2">
    <source>
        <dbReference type="ARBA" id="ARBA00022801"/>
    </source>
</evidence>
<dbReference type="SUPFAM" id="SSF56235">
    <property type="entry name" value="N-terminal nucleophile aminohydrolases (Ntn hydrolases)"/>
    <property type="match status" value="1"/>
</dbReference>
<comment type="similarity">
    <text evidence="1">Belongs to the peptidase C59 family.</text>
</comment>
<dbReference type="InterPro" id="IPR029055">
    <property type="entry name" value="Ntn_hydrolases_N"/>
</dbReference>
<dbReference type="InterPro" id="IPR052193">
    <property type="entry name" value="Peptidase_C59"/>
</dbReference>
<dbReference type="GO" id="GO:0016787">
    <property type="term" value="F:hydrolase activity"/>
    <property type="evidence" value="ECO:0007669"/>
    <property type="project" value="UniProtKB-KW"/>
</dbReference>
<evidence type="ECO:0000313" key="5">
    <source>
        <dbReference type="Proteomes" id="UP000434639"/>
    </source>
</evidence>
<dbReference type="OrthoDB" id="9794717at2"/>
<dbReference type="Gene3D" id="3.60.60.10">
    <property type="entry name" value="Penicillin V Acylase, Chain A"/>
    <property type="match status" value="1"/>
</dbReference>
<reference evidence="4 5" key="1">
    <citation type="journal article" date="2017" name="Int. J. Syst. Evol. Microbiol.">
        <title>Bacillus mangrovi sp. nov., isolated from a sediment sample from a mangrove forest.</title>
        <authorList>
            <person name="Gupta V."/>
            <person name="Singh P.K."/>
            <person name="Korpole S."/>
            <person name="Tanuku N.R.S."/>
            <person name="Pinnaka A.K."/>
        </authorList>
    </citation>
    <scope>NUCLEOTIDE SEQUENCE [LARGE SCALE GENOMIC DNA]</scope>
    <source>
        <strain evidence="4 5">KCTC 33872</strain>
    </source>
</reference>
<sequence length="332" mass="36924">MCTNIAIPFSYKHQSLVSARTMDWVEVLPTSVDFVPRGQSFPAVKEPGEIKWRNKFAFVGAGFNGLKPGLGTCFYYDGLNEAGLSAASLFLGCTEYPKRGPSQLSSVNIVAYALGNFQNVEEAEAGLSKLTTIKSAVFPNATFHYIISDASANHLVVEFVGGKMKTYRTELGVLTNDPPYDWHLNNLVLYEQLSLTDKCNQICGSELVGSGQLGIPGDPTSQSRFVRASFLQQTQFSPATIQQGIGAARQIIQTLSVPVGTVYLREYEGVYDWTQWTVIRDHNNLGYYFFTDFNSTLYGIKFKELDLDGRFTIGVDIEQPGWVEDLSYKFQK</sequence>
<dbReference type="PANTHER" id="PTHR35527:SF2">
    <property type="entry name" value="HYDROLASE"/>
    <property type="match status" value="1"/>
</dbReference>
<protein>
    <submittedName>
        <fullName evidence="4">Linear amide C-N hydrolase</fullName>
    </submittedName>
</protein>
<gene>
    <name evidence="4" type="ORF">GKZ89_16210</name>
</gene>
<comment type="caution">
    <text evidence="4">The sequence shown here is derived from an EMBL/GenBank/DDBJ whole genome shotgun (WGS) entry which is preliminary data.</text>
</comment>
<keyword evidence="2 4" id="KW-0378">Hydrolase</keyword>
<accession>A0A7X2S795</accession>
<dbReference type="EMBL" id="WMIB01000020">
    <property type="protein sequence ID" value="MTH54947.1"/>
    <property type="molecule type" value="Genomic_DNA"/>
</dbReference>
<proteinExistence type="inferred from homology"/>
<organism evidence="4 5">
    <name type="scientific">Metabacillus mangrovi</name>
    <dbReference type="NCBI Taxonomy" id="1491830"/>
    <lineage>
        <taxon>Bacteria</taxon>
        <taxon>Bacillati</taxon>
        <taxon>Bacillota</taxon>
        <taxon>Bacilli</taxon>
        <taxon>Bacillales</taxon>
        <taxon>Bacillaceae</taxon>
        <taxon>Metabacillus</taxon>
    </lineage>
</organism>
<keyword evidence="5" id="KW-1185">Reference proteome</keyword>
<evidence type="ECO:0000256" key="1">
    <source>
        <dbReference type="ARBA" id="ARBA00006625"/>
    </source>
</evidence>
<name>A0A7X2S795_9BACI</name>